<organism evidence="2 3">
    <name type="scientific">Viridibacillus soli</name>
    <dbReference type="NCBI Taxonomy" id="2798301"/>
    <lineage>
        <taxon>Bacteria</taxon>
        <taxon>Bacillati</taxon>
        <taxon>Bacillota</taxon>
        <taxon>Bacilli</taxon>
        <taxon>Bacillales</taxon>
        <taxon>Caryophanaceae</taxon>
        <taxon>Viridibacillus</taxon>
    </lineage>
</organism>
<evidence type="ECO:0000313" key="3">
    <source>
        <dbReference type="Proteomes" id="UP000618943"/>
    </source>
</evidence>
<name>A0ABS1HC87_9BACL</name>
<sequence length="125" mass="14080">MLGIDAEGRKNPREHLTTVTEVAEQVDLSEKLEIISKVFNQRLHTSLNVCLGLKTVQTVDISIFKEGVLYMIDMEFIMLLFVFIVTMIITSTLNIFLKTTGKIHWLISFCLSALVALFAVALLGY</sequence>
<protein>
    <submittedName>
        <fullName evidence="2">Uncharacterized protein</fullName>
    </submittedName>
</protein>
<dbReference type="EMBL" id="JAEOAH010000047">
    <property type="protein sequence ID" value="MBK3497035.1"/>
    <property type="molecule type" value="Genomic_DNA"/>
</dbReference>
<feature type="transmembrane region" description="Helical" evidence="1">
    <location>
        <begin position="76"/>
        <end position="97"/>
    </location>
</feature>
<evidence type="ECO:0000256" key="1">
    <source>
        <dbReference type="SAM" id="Phobius"/>
    </source>
</evidence>
<keyword evidence="3" id="KW-1185">Reference proteome</keyword>
<dbReference type="RefSeq" id="WP_200750340.1">
    <property type="nucleotide sequence ID" value="NZ_JAEOAH010000047.1"/>
</dbReference>
<keyword evidence="1" id="KW-0812">Transmembrane</keyword>
<feature type="transmembrane region" description="Helical" evidence="1">
    <location>
        <begin position="103"/>
        <end position="123"/>
    </location>
</feature>
<comment type="caution">
    <text evidence="2">The sequence shown here is derived from an EMBL/GenBank/DDBJ whole genome shotgun (WGS) entry which is preliminary data.</text>
</comment>
<keyword evidence="1" id="KW-0472">Membrane</keyword>
<dbReference type="Proteomes" id="UP000618943">
    <property type="component" value="Unassembled WGS sequence"/>
</dbReference>
<accession>A0ABS1HC87</accession>
<reference evidence="2 3" key="1">
    <citation type="submission" date="2020-12" db="EMBL/GenBank/DDBJ databases">
        <title>YIM B01967 draft genome.</title>
        <authorList>
            <person name="Yan X."/>
        </authorList>
    </citation>
    <scope>NUCLEOTIDE SEQUENCE [LARGE SCALE GENOMIC DNA]</scope>
    <source>
        <strain evidence="2 3">YIM B01967</strain>
    </source>
</reference>
<keyword evidence="1" id="KW-1133">Transmembrane helix</keyword>
<gene>
    <name evidence="2" type="ORF">JFL43_19785</name>
</gene>
<evidence type="ECO:0000313" key="2">
    <source>
        <dbReference type="EMBL" id="MBK3497035.1"/>
    </source>
</evidence>
<proteinExistence type="predicted"/>